<name>A0ABZ2M9V9_9BACT</name>
<dbReference type="InterPro" id="IPR021390">
    <property type="entry name" value="DUF3025"/>
</dbReference>
<proteinExistence type="predicted"/>
<dbReference type="Pfam" id="PF11227">
    <property type="entry name" value="DUF3025"/>
    <property type="match status" value="1"/>
</dbReference>
<keyword evidence="3" id="KW-1185">Reference proteome</keyword>
<evidence type="ECO:0000313" key="2">
    <source>
        <dbReference type="EMBL" id="WXB19270.1"/>
    </source>
</evidence>
<reference evidence="2 3" key="1">
    <citation type="submission" date="2021-12" db="EMBL/GenBank/DDBJ databases">
        <title>Discovery of the Pendulisporaceae a myxobacterial family with distinct sporulation behavior and unique specialized metabolism.</title>
        <authorList>
            <person name="Garcia R."/>
            <person name="Popoff A."/>
            <person name="Bader C.D."/>
            <person name="Loehr J."/>
            <person name="Walesch S."/>
            <person name="Walt C."/>
            <person name="Boldt J."/>
            <person name="Bunk B."/>
            <person name="Haeckl F.J.F.P.J."/>
            <person name="Gunesch A.P."/>
            <person name="Birkelbach J."/>
            <person name="Nuebel U."/>
            <person name="Pietschmann T."/>
            <person name="Bach T."/>
            <person name="Mueller R."/>
        </authorList>
    </citation>
    <scope>NUCLEOTIDE SEQUENCE [LARGE SCALE GENOMIC DNA]</scope>
    <source>
        <strain evidence="2 3">MSr11954</strain>
    </source>
</reference>
<feature type="region of interest" description="Disordered" evidence="1">
    <location>
        <begin position="1"/>
        <end position="22"/>
    </location>
</feature>
<evidence type="ECO:0000313" key="3">
    <source>
        <dbReference type="Proteomes" id="UP001370348"/>
    </source>
</evidence>
<evidence type="ECO:0000256" key="1">
    <source>
        <dbReference type="SAM" id="MobiDB-lite"/>
    </source>
</evidence>
<dbReference type="EMBL" id="CP089984">
    <property type="protein sequence ID" value="WXB19270.1"/>
    <property type="molecule type" value="Genomic_DNA"/>
</dbReference>
<feature type="compositionally biased region" description="Polar residues" evidence="1">
    <location>
        <begin position="1"/>
        <end position="14"/>
    </location>
</feature>
<protein>
    <submittedName>
        <fullName evidence="2">DUF3025 domain-containing protein</fullName>
    </submittedName>
</protein>
<dbReference type="Proteomes" id="UP001370348">
    <property type="component" value="Chromosome"/>
</dbReference>
<accession>A0ABZ2M9V9</accession>
<gene>
    <name evidence="2" type="ORF">LZC94_18805</name>
</gene>
<organism evidence="2 3">
    <name type="scientific">Pendulispora albinea</name>
    <dbReference type="NCBI Taxonomy" id="2741071"/>
    <lineage>
        <taxon>Bacteria</taxon>
        <taxon>Pseudomonadati</taxon>
        <taxon>Myxococcota</taxon>
        <taxon>Myxococcia</taxon>
        <taxon>Myxococcales</taxon>
        <taxon>Sorangiineae</taxon>
        <taxon>Pendulisporaceae</taxon>
        <taxon>Pendulispora</taxon>
    </lineage>
</organism>
<sequence>MPAQPETEQPSSPRTLRARRTDPDATRFDPLFFEKDPLFWPIAAAAAVFRGYLDWPPVEDYARAFRGAPLPISFEPARPKPRRSRRRAAGEPEAAVDLGALYDGRITLTRSVPTRPRSWHDFLNALIWATFPAAKSALHARQYAAMSTHVPASAIRLPNARTRELDALAMLDEGGVIVAAREASGPADARDALIFGHALYEGLVLGGRAMIARYLAISEGLPEGASDGTMFGPGDLGDVDDALAARLADAARPILPESLPRVALQSLRIPSAQLGI</sequence>
<dbReference type="RefSeq" id="WP_394828894.1">
    <property type="nucleotide sequence ID" value="NZ_CP089984.1"/>
</dbReference>